<dbReference type="AlphaFoldDB" id="A0AAE9MAU9"/>
<gene>
    <name evidence="1" type="ORF">MWH18_07800</name>
</gene>
<evidence type="ECO:0000313" key="2">
    <source>
        <dbReference type="Proteomes" id="UP001055514"/>
    </source>
</evidence>
<accession>A0AAE9MAU9</accession>
<evidence type="ECO:0000313" key="1">
    <source>
        <dbReference type="EMBL" id="USU96142.1"/>
    </source>
</evidence>
<name>A0AAE9MAU9_ACIPI</name>
<sequence>MAQQTIIIEVPGTPISELEQTSSVSLVDVLPVVQDGETKKVPLEQVSDLVKAGLGSAALKNEEDFATPDTVLSVAQASQLRDDAQNERIDEVEFKTTLAQSGFEASFNSYAEMLAYTPSKRNVSVRVNADQDSTKVGTYTWTGTEYKKGTDLLAVANQNAIELVESKKDAADGFVTTLSFNLGKGLPQDVTNSVEKINGLVYNYNGSVESTTATAWDAFFIPVKAGDVVDVSGWYGSGGTELQGLLLQFDENKTFIGSLFNLASVGTVKPYTRIATATHDGFIYMRHRKDAGPAKILLTAQSNGYAVKEDIDALLLNNEQDVTHKYRPAGYFVINPDHSIAYSNNWLAFYIPVKAGDVVRLTGKLGNATSTDPVPHLGQTDANKSLVDFVGWSENRTRYTGTVVGTATQDGFMYVRVFYTIGVDDYKIELLPKNRQLNNKSFKRFATAEEVRELRDALNATGKLNIIDECFIFPDRIMKPDGQVLTASSYGIVYAAFAPVKAGDVIQLNARMGSGSAETIAYINQLDENLNFISNLNSYVSTGSNVIVAGEAVVTATHDGFLYLRIDLRSPYAIYRLTDAKSQVVDTSSSVVTTAILEKLPVRADNRNGYNFAPFSQNTIISQDNKQYVIVVDENRDPIILQRNVGDLSWNTFNLGTLEGNPFAVPNALDGHNNYAVTVTKDGYIIVTGNHHGHPCRATITTNPHDISAWRQIKYTLSNAVTYPRFVRYHDGTTLAFWREGASGNGAYYTCTFNDTTLEFNEKKLIIDATNSNPYEQFIGIGLDGSLHLCWGYRQLSSSANTNYGMFYAKSMDMGETWTSADGTKTFPVPLTETNSEKIFNAPQNSGYVNQNGGCCDLNSYYHTVIFQYDANNKTQIVHIWFNGTVWDSEIVSDFDFYYDLSGPVTTNEISRPLIGCSVSGKIFVVYHTSNMNRENDIRIIDVTTKNRPKDSCLAKFNTYLLELTFNPDYMLLDNELVMLASKGTGGSSADAFANQPMYLLTAPLP</sequence>
<dbReference type="Proteomes" id="UP001055514">
    <property type="component" value="Chromosome"/>
</dbReference>
<protein>
    <submittedName>
        <fullName evidence="1">BNR repeat-containing protein</fullName>
    </submittedName>
</protein>
<organism evidence="1 2">
    <name type="scientific">Acinetobacter pittii</name>
    <name type="common">Acinetobacter genomosp. 3</name>
    <dbReference type="NCBI Taxonomy" id="48296"/>
    <lineage>
        <taxon>Bacteria</taxon>
        <taxon>Pseudomonadati</taxon>
        <taxon>Pseudomonadota</taxon>
        <taxon>Gammaproteobacteria</taxon>
        <taxon>Moraxellales</taxon>
        <taxon>Moraxellaceae</taxon>
        <taxon>Acinetobacter</taxon>
        <taxon>Acinetobacter calcoaceticus/baumannii complex</taxon>
    </lineage>
</organism>
<proteinExistence type="predicted"/>
<reference evidence="1" key="1">
    <citation type="submission" date="2022-04" db="EMBL/GenBank/DDBJ databases">
        <title>Emergence of ST220 Acinetobacter pittii strain in bloodstream infection, which co-producing chromosomal NDM-1 and OXA-820 carbapenemases.</title>
        <authorList>
            <person name="Tian C."/>
            <person name="Xing M."/>
            <person name="Fu L."/>
            <person name="Xia D."/>
        </authorList>
    </citation>
    <scope>NUCLEOTIDE SEQUENCE</scope>
    <source>
        <strain evidence="1">TCM</strain>
    </source>
</reference>
<dbReference type="RefSeq" id="WP_126117556.1">
    <property type="nucleotide sequence ID" value="NZ_CP029610.1"/>
</dbReference>
<dbReference type="Pfam" id="PF15892">
    <property type="entry name" value="BNR_4"/>
    <property type="match status" value="1"/>
</dbReference>
<dbReference type="EMBL" id="CP095407">
    <property type="protein sequence ID" value="USU96142.1"/>
    <property type="molecule type" value="Genomic_DNA"/>
</dbReference>